<dbReference type="InterPro" id="IPR014031">
    <property type="entry name" value="Ketoacyl_synth_C"/>
</dbReference>
<dbReference type="Gene3D" id="3.30.70.3290">
    <property type="match status" value="2"/>
</dbReference>
<dbReference type="Pfam" id="PF02801">
    <property type="entry name" value="Ketoacyl-synt_C"/>
    <property type="match status" value="2"/>
</dbReference>
<dbReference type="SUPFAM" id="SSF52151">
    <property type="entry name" value="FabD/lysophospholipase-like"/>
    <property type="match status" value="2"/>
</dbReference>
<evidence type="ECO:0000256" key="5">
    <source>
        <dbReference type="ARBA" id="ARBA00023194"/>
    </source>
</evidence>
<keyword evidence="2" id="KW-0596">Phosphopantetheine</keyword>
<dbReference type="Gene3D" id="3.40.50.720">
    <property type="entry name" value="NAD(P)-binding Rossmann-like Domain"/>
    <property type="match status" value="2"/>
</dbReference>
<dbReference type="EMBL" id="VIGB01000003">
    <property type="protein sequence ID" value="TQF07059.1"/>
    <property type="molecule type" value="Genomic_DNA"/>
</dbReference>
<dbReference type="InterPro" id="IPR009081">
    <property type="entry name" value="PP-bd_ACP"/>
</dbReference>
<dbReference type="Gene3D" id="3.10.129.110">
    <property type="entry name" value="Polyketide synthase dehydratase"/>
    <property type="match status" value="2"/>
</dbReference>
<feature type="domain" description="Ketosynthase family 3 (KS3)" evidence="10">
    <location>
        <begin position="1"/>
        <end position="340"/>
    </location>
</feature>
<dbReference type="InterPro" id="IPR049552">
    <property type="entry name" value="PKS_DH_N"/>
</dbReference>
<evidence type="ECO:0000256" key="3">
    <source>
        <dbReference type="ARBA" id="ARBA00022553"/>
    </source>
</evidence>
<keyword evidence="3" id="KW-0597">Phosphoprotein</keyword>
<dbReference type="InterPro" id="IPR016039">
    <property type="entry name" value="Thiolase-like"/>
</dbReference>
<gene>
    <name evidence="12" type="ORF">E6W39_38860</name>
</gene>
<dbReference type="InterPro" id="IPR018201">
    <property type="entry name" value="Ketoacyl_synth_AS"/>
</dbReference>
<dbReference type="InterPro" id="IPR006162">
    <property type="entry name" value="Ppantetheine_attach_site"/>
</dbReference>
<protein>
    <submittedName>
        <fullName evidence="12">SDR family NAD(P)-dependent oxidoreductase</fullName>
    </submittedName>
</protein>
<dbReference type="InterPro" id="IPR055123">
    <property type="entry name" value="SpnB-like_Rossmann"/>
</dbReference>
<dbReference type="Pfam" id="PF14765">
    <property type="entry name" value="PS-DH"/>
    <property type="match status" value="2"/>
</dbReference>
<dbReference type="GO" id="GO:0006633">
    <property type="term" value="P:fatty acid biosynthetic process"/>
    <property type="evidence" value="ECO:0007669"/>
    <property type="project" value="InterPro"/>
</dbReference>
<comment type="pathway">
    <text evidence="1">Antibiotic biosynthesis.</text>
</comment>
<evidence type="ECO:0000256" key="6">
    <source>
        <dbReference type="ARBA" id="ARBA00023268"/>
    </source>
</evidence>
<evidence type="ECO:0000256" key="1">
    <source>
        <dbReference type="ARBA" id="ARBA00004792"/>
    </source>
</evidence>
<dbReference type="Pfam" id="PF21089">
    <property type="entry name" value="PKS_DH_N"/>
    <property type="match status" value="2"/>
</dbReference>
<dbReference type="PROSITE" id="PS52004">
    <property type="entry name" value="KS3_2"/>
    <property type="match status" value="2"/>
</dbReference>
<dbReference type="InterPro" id="IPR036736">
    <property type="entry name" value="ACP-like_sf"/>
</dbReference>
<dbReference type="CDD" id="cd00833">
    <property type="entry name" value="PKS"/>
    <property type="match status" value="2"/>
</dbReference>
<dbReference type="PANTHER" id="PTHR43775:SF51">
    <property type="entry name" value="INACTIVE PHENOLPHTHIOCEROL SYNTHESIS POLYKETIDE SYNTHASE TYPE I PKS1-RELATED"/>
    <property type="match status" value="1"/>
</dbReference>
<dbReference type="InterPro" id="IPR016036">
    <property type="entry name" value="Malonyl_transacylase_ACP-bd"/>
</dbReference>
<dbReference type="SUPFAM" id="SSF53901">
    <property type="entry name" value="Thiolase-like"/>
    <property type="match status" value="2"/>
</dbReference>
<dbReference type="Pfam" id="PF08659">
    <property type="entry name" value="KR"/>
    <property type="match status" value="2"/>
</dbReference>
<organism evidence="12 13">
    <name type="scientific">Kitasatospora acidiphila</name>
    <dbReference type="NCBI Taxonomy" id="2567942"/>
    <lineage>
        <taxon>Bacteria</taxon>
        <taxon>Bacillati</taxon>
        <taxon>Actinomycetota</taxon>
        <taxon>Actinomycetes</taxon>
        <taxon>Kitasatosporales</taxon>
        <taxon>Streptomycetaceae</taxon>
        <taxon>Kitasatospora</taxon>
    </lineage>
</organism>
<sequence>MDPQQRLLLETSWEVLERAGIDPDTLYGSRTGVFVGAMAQEYGPRLHQSTGVVAGHVLTGTTASILSGRIAYSLGLEGPAVTVDTACSSSLVALHLAVQALRSGECELALAGGATVMANPGMFAEFSRQGGLAADGRCKAFADAADGTGWAEGVGVLLVERLSDARRLGHKVLAVVRGSAVNQDGASNGLTAPNGPSQQRVIRQALANARLAVGDVDAVEAHGTGTRLGDPIEAQALMDTYGQGRAAERPLLLGSLKSNIGHAQAAAGVGGVIKMVMAMREGVLPRTLHVDAPSPHVDWSAGAVELLTEPRTWPETGRVRRSAVSSFGISGTNAHVILEQAEEPAEVAESGALVGFPVVPLVVSGKSEEAVRGQAAALLEWVREGDVRVLDAAFSVLTSRSVFERRAAVVAADGGELLAALGGLASGAVGVSGVVSGRLGVVFSGQGSQWAGMGRELGEAFPVFAQAYEAVCAQLGVELPSDDLIHQTGFAQPGIFALEVALYRLLESWGVTAGVLAGHSVGEIAAAHVAGVLSLEDACALVVARGRLMQALPAGGAMVAVGGSEETVREVLAQAEGVWVAAVNGPSSVVLSGHEEPVLAAAERLAEQGCRTRRLTVSHAFHSGLMDPMLEEFAGVVAGLELREPMLPLVSTVTGRVESELWTQPQYWVRQVREAVRFADGVAAMLDLGVGSFVEVGPDAVLSGMVAECLPQDGPARSVVPTMRSGRDQVRAAVEALARLHATGTPVAWPALFEGSGARRVDLPTYAFQRRRYWLHAPGAAGEVGAAGLDAPDHPLLRAAVTLAGSGEVLMTGRLSLATHPWLADHAVLGDAIVPGTALLELALRAGAEVGCGLVEELTIQAPLVLPAVGGILLQLSVGRPDQGGRRTVELHSRPEYGPDEIPWTLNAAGTLAPQQSEPSESSTVWPPEGATEVAIDGLYDRLSELGFAYGPAFQGLRTVWRHGDRTYAEVALPADQHGTSFALHPALLDAALHAVAFGAPDLPSNGTLPFSWSGVRLHAEAASSLRVRFTPVGSGTVALDVTDEFGQPVASIDALALRPVSAERLRAARTSFHESLFQVTWSGAPMPAPSEATRAVVGGPLTDGDECFPDLATLARAVDAVRPAPDVLLLAPEPRLEGGEGPEAVRASVRHLLADLQSALADERFGDATIAVVTRNAVSTGGEPPQLPQAAAWGLVRAAQTEHPNRIVLIDLDEQDSSVAAVPAALASGEPQLAVRSGELLVPRLGRVPSGDDTPVVFGAMGTVLLTGATGTLGALLARHLVTGHGVRHLLLLSRRGAAAPGATELVDELAALGATAQVAACDAADRDELAAVIAAIPADRPLVGIVHAAGVLDDGVIESLTPERTDAVLRPKVDAAWHLHELTADLDLRAVVFFSSIAGVLGNAGQGNYAAANAFLDAFAQRLRDQGVPATSLAWGLWDQRGGMSGSLDQAGVDRLARSGLLPLGAAEGLALFDAALAGPQAAVVPARLDLAALRERADGAPVPVLLSALAPAPARRTLDARRRAAGTLADRLRGVAPAERERLVLDLVRTEAAAVLGYASKNAVTEGRAFKELGFDSLSAVELRNRLNTATGLRLPTTLLFDYPTPGELAAHLCGEVSDDAELSGADQATVGRSAAVGASDEPIAIVGMSCRYPGGVRSPEELWRLVAGGVDAVSGFPADRGWDLAALYDPDPDVRGTSYAREGGFLHEAAEFDPAFFGISPREALAMDPQQRLLLEASWEAFERAGLDPESLRGSRTGVFAGVMYHDYATRLANIPDGFEGYLGNGSAGSVASGRVSYVFGLEGPAVTVDTACSSSLVALHLAAQALRSGECDLALAGGVTVMSTPATFVEFSRQRALAADGRCKAFSNAADGTGWAEGVGMLLVERLSDARRLGHKVLAVVRGSAVNQDGASNGLTAPNGPSQQRVIRQALANARLTTGDVDVVEAHGTGTRLGDPIEAQALLATYGRDRDAEQPLWLGSLKSNIGHTQAAAGAGGVIKMVMAMREGVLPRTLHVDEPSAEVDWSAGAVQLLREGQIWPDRGRVRRAAVSSFGVSGTNAHVILEQAEVPAEAVVEEPVVGLPVVPLVVSGKSEAAVRGQAAALVERLEADPGLGLLDTAFSLVSSRAVFGSRAVVTGSDRGEVLAGLGELASGGVSSGVVSGSVVDGGVVFVFPGQGSQWLGMAGELLVASEVFAARMGECERALSGLVDWSLGEVVRSGDEGWLERVDVVQPVLWAVMVSLAEVWRSYGVEPAAVVGHSQGEIAAAVVAGGLSLEDGARVVVLRSKAIAEELAGSGGMVSVGAGAGEVRGLLEQWGGDGVSVAAVNGVASTVVSGPTLPLEEFMAWCEGREVRVRRIPVDYASHSQMVEGLRERLARDLAPIVPVSGQVPFWSTVTGGFLDTKELDAAYWYTNLRQTVEFRHGVEGLLADGHGLFIEVSSHPVLVPAIEEVIGEQDTVAAAIGTLRRGEGGWARLTASLAQAFVHGAPVAWPTLFEGTSARRADLPTYAFQRQRYWLDAPSAPSDAVDLGLSSGDHPLVGATVELAGGEGALFTGRLSLSSHPWLADHTVFGAGIVPGTALVELAMHAGRQVGCPDLEELTLAAPLVLAEHGGTQLQLSLGEPDDTGRRAVRIFSRPEGTGSDAEQWTAHASGLLAPEADGALAEQLSEWPPAGAAPVDVDELYHRLGLHGLEYGPSFRGLRTVWRRGDEIFAEVELPEAVRSDAAAYGLHPALLDAALHALGPEVLIADHSSVRLPFSWNRVRLRTAGASVLRVSLRLNGSEDVSVLVSDGSGRPVAGVESLAIRPVAASRLAGARSSGQDALFRLDWPTVSVVPDRAEESDAPGPWAVLGADDLGVATALGQAGRQVSRHPDLADLCAGLDGGAPVPGIVLALCTEASGATQAAAALDAEQRALDLVQSWLADERLADAKLVLVTRGAVAVAPGDTEPDPTWAAVWGLIRSGQSENPGQFVLLDLDDSVLSLDTLAAALLTDEPQLALRQGGAHAPRLGRLELPVESRPFTFDRNGTVLITGGTGTLGALVARHLVSAYGARHLVLTSRRGPDAPGAAELVDELAESGAEAVVVACDAADRAAVAELLAGLPPEHPLTVVVHAAGLLDDGILSALTHERLDRVFRPKADAAVHLHELTQGLDLAAFVLFSSLVGTVGVAGQANYAAANAFLDALAQQRRAQGLVGSSMAWGLWDDPGGMTGHLDRTDLMRLGRIGVAPLSAEDGLALFDAALSTDEAVVVPARLNTAALRLLSEEPEALPAVLRDLVPAAARHAPGALPGAAAVRSLAEQLAAAPASEHERIVLDEVRSHAAGVLGYAPTDSVSADQAFKELGFDSLTAVELRNRLNKATGLRLPATLVFDFPTPREIADHLRARLLDEDTDTMPVLGQLDQLRGDLSALEASEAERAQITTRLEALLADWKSAARSSADDSDVIEMATATDDDLFELIDKELGLS</sequence>
<evidence type="ECO:0000259" key="11">
    <source>
        <dbReference type="PROSITE" id="PS52019"/>
    </source>
</evidence>
<dbReference type="GO" id="GO:0033068">
    <property type="term" value="P:macrolide biosynthetic process"/>
    <property type="evidence" value="ECO:0007669"/>
    <property type="project" value="UniProtKB-ARBA"/>
</dbReference>
<dbReference type="GO" id="GO:0031177">
    <property type="term" value="F:phosphopantetheine binding"/>
    <property type="evidence" value="ECO:0007669"/>
    <property type="project" value="InterPro"/>
</dbReference>
<dbReference type="InterPro" id="IPR014043">
    <property type="entry name" value="Acyl_transferase_dom"/>
</dbReference>
<dbReference type="SMART" id="SM00822">
    <property type="entry name" value="PKS_KR"/>
    <property type="match status" value="2"/>
</dbReference>
<dbReference type="Gene3D" id="3.40.47.10">
    <property type="match status" value="2"/>
</dbReference>
<dbReference type="GO" id="GO:0004312">
    <property type="term" value="F:fatty acid synthase activity"/>
    <property type="evidence" value="ECO:0007669"/>
    <property type="project" value="TreeGrafter"/>
</dbReference>
<evidence type="ECO:0000256" key="8">
    <source>
        <dbReference type="PROSITE-ProRule" id="PRU01363"/>
    </source>
</evidence>
<reference evidence="12 13" key="1">
    <citation type="submission" date="2019-06" db="EMBL/GenBank/DDBJ databases">
        <title>Description of Kitasatospora acidophila sp. nov. isolated from pine grove soil, and reclassification of Streptomyces novaecaesareae to Kitasatospora novaeceasareae comb. nov.</title>
        <authorList>
            <person name="Kim M.J."/>
        </authorList>
    </citation>
    <scope>NUCLEOTIDE SEQUENCE [LARGE SCALE GENOMIC DNA]</scope>
    <source>
        <strain evidence="12 13">MMS16-CNU292</strain>
    </source>
</reference>
<feature type="region of interest" description="N-terminal hotdog fold" evidence="8">
    <location>
        <begin position="794"/>
        <end position="919"/>
    </location>
</feature>
<dbReference type="PROSITE" id="PS52019">
    <property type="entry name" value="PKS_MFAS_DH"/>
    <property type="match status" value="2"/>
</dbReference>
<evidence type="ECO:0000313" key="12">
    <source>
        <dbReference type="EMBL" id="TQF07059.1"/>
    </source>
</evidence>
<dbReference type="Gene3D" id="3.40.366.10">
    <property type="entry name" value="Malonyl-Coenzyme A Acyl Carrier Protein, domain 2"/>
    <property type="match status" value="2"/>
</dbReference>
<keyword evidence="6" id="KW-0511">Multifunctional enzyme</keyword>
<dbReference type="GO" id="GO:0004315">
    <property type="term" value="F:3-oxoacyl-[acyl-carrier-protein] synthase activity"/>
    <property type="evidence" value="ECO:0007669"/>
    <property type="project" value="InterPro"/>
</dbReference>
<feature type="domain" description="PKS/mFAS DH" evidence="11">
    <location>
        <begin position="2542"/>
        <end position="2820"/>
    </location>
</feature>
<dbReference type="FunFam" id="3.40.366.10:FF:000002">
    <property type="entry name" value="Probable polyketide synthase 2"/>
    <property type="match status" value="1"/>
</dbReference>
<dbReference type="InterPro" id="IPR013968">
    <property type="entry name" value="PKS_KR"/>
</dbReference>
<dbReference type="InterPro" id="IPR016035">
    <property type="entry name" value="Acyl_Trfase/lysoPLipase"/>
</dbReference>
<dbReference type="SMART" id="SM00825">
    <property type="entry name" value="PKS_KS"/>
    <property type="match status" value="2"/>
</dbReference>
<dbReference type="InterPro" id="IPR020807">
    <property type="entry name" value="PKS_DH"/>
</dbReference>
<evidence type="ECO:0000259" key="9">
    <source>
        <dbReference type="PROSITE" id="PS50075"/>
    </source>
</evidence>
<feature type="active site" description="Proton donor; for dehydratase activity" evidence="8">
    <location>
        <position position="990"/>
    </location>
</feature>
<dbReference type="FunFam" id="1.10.1200.10:FF:000007">
    <property type="entry name" value="Probable polyketide synthase pks17"/>
    <property type="match status" value="2"/>
</dbReference>
<feature type="region of interest" description="C-terminal hotdog fold" evidence="8">
    <location>
        <begin position="931"/>
        <end position="1067"/>
    </location>
</feature>
<dbReference type="SMART" id="SM01294">
    <property type="entry name" value="PKS_PP_betabranch"/>
    <property type="match status" value="2"/>
</dbReference>
<keyword evidence="13" id="KW-1185">Reference proteome</keyword>
<feature type="active site" description="Proton acceptor; for dehydratase activity" evidence="8">
    <location>
        <position position="826"/>
    </location>
</feature>
<dbReference type="SUPFAM" id="SSF51735">
    <property type="entry name" value="NAD(P)-binding Rossmann-fold domains"/>
    <property type="match status" value="4"/>
</dbReference>
<evidence type="ECO:0000313" key="13">
    <source>
        <dbReference type="Proteomes" id="UP000319103"/>
    </source>
</evidence>
<dbReference type="FunFam" id="3.40.47.10:FF:000019">
    <property type="entry name" value="Polyketide synthase type I"/>
    <property type="match status" value="1"/>
</dbReference>
<dbReference type="InterPro" id="IPR050091">
    <property type="entry name" value="PKS_NRPS_Biosynth_Enz"/>
</dbReference>
<dbReference type="Pfam" id="PF00109">
    <property type="entry name" value="ketoacyl-synt"/>
    <property type="match status" value="2"/>
</dbReference>
<evidence type="ECO:0000256" key="7">
    <source>
        <dbReference type="ARBA" id="ARBA00023315"/>
    </source>
</evidence>
<feature type="region of interest" description="N-terminal hotdog fold" evidence="8">
    <location>
        <begin position="2542"/>
        <end position="2668"/>
    </location>
</feature>
<dbReference type="InterPro" id="IPR014030">
    <property type="entry name" value="Ketoacyl_synth_N"/>
</dbReference>
<dbReference type="PROSITE" id="PS00012">
    <property type="entry name" value="PHOSPHOPANTETHEINE"/>
    <property type="match status" value="2"/>
</dbReference>
<dbReference type="SUPFAM" id="SSF55048">
    <property type="entry name" value="Probable ACP-binding domain of malonyl-CoA ACP transacylase"/>
    <property type="match status" value="2"/>
</dbReference>
<comment type="caution">
    <text evidence="12">The sequence shown here is derived from an EMBL/GenBank/DDBJ whole genome shotgun (WGS) entry which is preliminary data.</text>
</comment>
<dbReference type="Pfam" id="PF16197">
    <property type="entry name" value="KAsynt_C_assoc"/>
    <property type="match status" value="2"/>
</dbReference>
<feature type="domain" description="Carrier" evidence="9">
    <location>
        <begin position="3316"/>
        <end position="3394"/>
    </location>
</feature>
<dbReference type="InterPro" id="IPR020806">
    <property type="entry name" value="PKS_PP-bd"/>
</dbReference>
<dbReference type="InterPro" id="IPR020841">
    <property type="entry name" value="PKS_Beta-ketoAc_synthase_dom"/>
</dbReference>
<feature type="domain" description="PKS/mFAS DH" evidence="11">
    <location>
        <begin position="794"/>
        <end position="1067"/>
    </location>
</feature>
<dbReference type="Pfam" id="PF00698">
    <property type="entry name" value="Acyl_transf_1"/>
    <property type="match status" value="2"/>
</dbReference>
<dbReference type="PROSITE" id="PS50075">
    <property type="entry name" value="CARRIER"/>
    <property type="match status" value="2"/>
</dbReference>
<dbReference type="InterPro" id="IPR001227">
    <property type="entry name" value="Ac_transferase_dom_sf"/>
</dbReference>
<dbReference type="SMART" id="SM00827">
    <property type="entry name" value="PKS_AT"/>
    <property type="match status" value="2"/>
</dbReference>
<dbReference type="InterPro" id="IPR049900">
    <property type="entry name" value="PKS_mFAS_DH"/>
</dbReference>
<dbReference type="Pfam" id="PF22953">
    <property type="entry name" value="SpnB_Rossmann"/>
    <property type="match status" value="2"/>
</dbReference>
<dbReference type="Gene3D" id="1.10.1200.10">
    <property type="entry name" value="ACP-like"/>
    <property type="match status" value="2"/>
</dbReference>
<accession>A0A540WDE1</accession>
<keyword evidence="7" id="KW-0012">Acyltransferase</keyword>
<proteinExistence type="predicted"/>
<feature type="domain" description="Carrier" evidence="9">
    <location>
        <begin position="1545"/>
        <end position="1620"/>
    </location>
</feature>
<dbReference type="InterPro" id="IPR032821">
    <property type="entry name" value="PKS_assoc"/>
</dbReference>
<name>A0A540WDE1_9ACTN</name>
<keyword evidence="4" id="KW-0808">Transferase</keyword>
<dbReference type="Pfam" id="PF00550">
    <property type="entry name" value="PP-binding"/>
    <property type="match status" value="2"/>
</dbReference>
<dbReference type="PROSITE" id="PS00606">
    <property type="entry name" value="KS3_1"/>
    <property type="match status" value="2"/>
</dbReference>
<feature type="active site" description="Proton acceptor; for dehydratase activity" evidence="8">
    <location>
        <position position="2574"/>
    </location>
</feature>
<dbReference type="CDD" id="cd08956">
    <property type="entry name" value="KR_3_FAS_SDR_x"/>
    <property type="match status" value="2"/>
</dbReference>
<dbReference type="InterPro" id="IPR042104">
    <property type="entry name" value="PKS_dehydratase_sf"/>
</dbReference>
<keyword evidence="5" id="KW-0045">Antibiotic biosynthesis</keyword>
<feature type="domain" description="Ketosynthase family 3 (KS3)" evidence="10">
    <location>
        <begin position="1644"/>
        <end position="2070"/>
    </location>
</feature>
<dbReference type="SMART" id="SM00826">
    <property type="entry name" value="PKS_DH"/>
    <property type="match status" value="2"/>
</dbReference>
<dbReference type="InterPro" id="IPR036291">
    <property type="entry name" value="NAD(P)-bd_dom_sf"/>
</dbReference>
<feature type="region of interest" description="C-terminal hotdog fold" evidence="8">
    <location>
        <begin position="2681"/>
        <end position="2820"/>
    </location>
</feature>
<dbReference type="InterPro" id="IPR049551">
    <property type="entry name" value="PKS_DH_C"/>
</dbReference>
<feature type="active site" description="Proton donor; for dehydratase activity" evidence="8">
    <location>
        <position position="2742"/>
    </location>
</feature>
<dbReference type="PANTHER" id="PTHR43775">
    <property type="entry name" value="FATTY ACID SYNTHASE"/>
    <property type="match status" value="1"/>
</dbReference>
<dbReference type="SUPFAM" id="SSF47336">
    <property type="entry name" value="ACP-like"/>
    <property type="match status" value="2"/>
</dbReference>
<dbReference type="InterPro" id="IPR057326">
    <property type="entry name" value="KR_dom"/>
</dbReference>
<evidence type="ECO:0000256" key="2">
    <source>
        <dbReference type="ARBA" id="ARBA00022450"/>
    </source>
</evidence>
<evidence type="ECO:0000259" key="10">
    <source>
        <dbReference type="PROSITE" id="PS52004"/>
    </source>
</evidence>
<dbReference type="OrthoDB" id="9778690at2"/>
<evidence type="ECO:0000256" key="4">
    <source>
        <dbReference type="ARBA" id="ARBA00022679"/>
    </source>
</evidence>
<dbReference type="SMART" id="SM00823">
    <property type="entry name" value="PKS_PP"/>
    <property type="match status" value="2"/>
</dbReference>
<dbReference type="Proteomes" id="UP000319103">
    <property type="component" value="Unassembled WGS sequence"/>
</dbReference>